<organism evidence="2 3">
    <name type="scientific">Sphaeroforma arctica JP610</name>
    <dbReference type="NCBI Taxonomy" id="667725"/>
    <lineage>
        <taxon>Eukaryota</taxon>
        <taxon>Ichthyosporea</taxon>
        <taxon>Ichthyophonida</taxon>
        <taxon>Sphaeroforma</taxon>
    </lineage>
</organism>
<reference evidence="2 3" key="1">
    <citation type="submission" date="2011-02" db="EMBL/GenBank/DDBJ databases">
        <title>The Genome Sequence of Sphaeroforma arctica JP610.</title>
        <authorList>
            <consortium name="The Broad Institute Genome Sequencing Platform"/>
            <person name="Russ C."/>
            <person name="Cuomo C."/>
            <person name="Young S.K."/>
            <person name="Zeng Q."/>
            <person name="Gargeya S."/>
            <person name="Alvarado L."/>
            <person name="Berlin A."/>
            <person name="Chapman S.B."/>
            <person name="Chen Z."/>
            <person name="Freedman E."/>
            <person name="Gellesch M."/>
            <person name="Goldberg J."/>
            <person name="Griggs A."/>
            <person name="Gujja S."/>
            <person name="Heilman E."/>
            <person name="Heiman D."/>
            <person name="Howarth C."/>
            <person name="Mehta T."/>
            <person name="Neiman D."/>
            <person name="Pearson M."/>
            <person name="Roberts A."/>
            <person name="Saif S."/>
            <person name="Shea T."/>
            <person name="Shenoy N."/>
            <person name="Sisk P."/>
            <person name="Stolte C."/>
            <person name="Sykes S."/>
            <person name="White J."/>
            <person name="Yandava C."/>
            <person name="Burger G."/>
            <person name="Gray M.W."/>
            <person name="Holland P.W.H."/>
            <person name="King N."/>
            <person name="Lang F.B.F."/>
            <person name="Roger A.J."/>
            <person name="Ruiz-Trillo I."/>
            <person name="Haas B."/>
            <person name="Nusbaum C."/>
            <person name="Birren B."/>
        </authorList>
    </citation>
    <scope>NUCLEOTIDE SEQUENCE [LARGE SCALE GENOMIC DNA]</scope>
    <source>
        <strain evidence="2 3">JP610</strain>
    </source>
</reference>
<evidence type="ECO:0000313" key="3">
    <source>
        <dbReference type="Proteomes" id="UP000054560"/>
    </source>
</evidence>
<proteinExistence type="predicted"/>
<name>A0A0L0GCT3_9EUKA</name>
<sequence>MKQISPVKRRIGRTKPVPQVAPYENVNITRRERLLKNARNQAQTIPTPDKMPADGPDWYQESTTLVKSPGRMFLDPADLHLDMATPQNLSFSAKRFFEAFCRAMKSPRQQPTHGQVAANLFRDKSQQHRRPQSPGERKEKCQDKANVPIDTLAYRKHFSVHHDRYLEDPHYMKRCKISSPTEACITESTAAEMKRQVFLLTQNTTQAEAEGRTEDARSLKGLIRTTNETLKTCSIMIDRRIPKKRPPKPQGSYYLENS</sequence>
<protein>
    <submittedName>
        <fullName evidence="2">Uncharacterized protein</fullName>
    </submittedName>
</protein>
<dbReference type="AlphaFoldDB" id="A0A0L0GCT3"/>
<dbReference type="GeneID" id="25901523"/>
<feature type="region of interest" description="Disordered" evidence="1">
    <location>
        <begin position="1"/>
        <end position="25"/>
    </location>
</feature>
<dbReference type="Proteomes" id="UP000054560">
    <property type="component" value="Unassembled WGS sequence"/>
</dbReference>
<keyword evidence="3" id="KW-1185">Reference proteome</keyword>
<accession>A0A0L0GCT3</accession>
<evidence type="ECO:0000313" key="2">
    <source>
        <dbReference type="EMBL" id="KNC86825.1"/>
    </source>
</evidence>
<dbReference type="EMBL" id="KQ241633">
    <property type="protein sequence ID" value="KNC86825.1"/>
    <property type="molecule type" value="Genomic_DNA"/>
</dbReference>
<gene>
    <name evidence="2" type="ORF">SARC_01019</name>
</gene>
<evidence type="ECO:0000256" key="1">
    <source>
        <dbReference type="SAM" id="MobiDB-lite"/>
    </source>
</evidence>
<dbReference type="RefSeq" id="XP_014160727.1">
    <property type="nucleotide sequence ID" value="XM_014305252.1"/>
</dbReference>
<feature type="region of interest" description="Disordered" evidence="1">
    <location>
        <begin position="121"/>
        <end position="144"/>
    </location>
</feature>